<dbReference type="OrthoDB" id="8498983at2759"/>
<evidence type="ECO:0000256" key="7">
    <source>
        <dbReference type="ARBA" id="ARBA00022949"/>
    </source>
</evidence>
<dbReference type="PRINTS" id="PR01077">
    <property type="entry name" value="CLAUDIN"/>
</dbReference>
<keyword evidence="8 10" id="KW-1133">Transmembrane helix</keyword>
<comment type="similarity">
    <text evidence="3">Belongs to the claudin family.</text>
</comment>
<evidence type="ECO:0000256" key="3">
    <source>
        <dbReference type="ARBA" id="ARBA00008295"/>
    </source>
</evidence>
<evidence type="ECO:0000256" key="5">
    <source>
        <dbReference type="ARBA" id="ARBA00022475"/>
    </source>
</evidence>
<dbReference type="PROSITE" id="PS01346">
    <property type="entry name" value="CLAUDIN"/>
    <property type="match status" value="1"/>
</dbReference>
<feature type="transmembrane region" description="Helical" evidence="10">
    <location>
        <begin position="80"/>
        <end position="103"/>
    </location>
</feature>
<name>A0A4D9EE17_9SAUR</name>
<keyword evidence="6 10" id="KW-0812">Transmembrane</keyword>
<evidence type="ECO:0000256" key="1">
    <source>
        <dbReference type="ARBA" id="ARBA00004435"/>
    </source>
</evidence>
<dbReference type="GO" id="GO:0005886">
    <property type="term" value="C:plasma membrane"/>
    <property type="evidence" value="ECO:0007669"/>
    <property type="project" value="UniProtKB-SubCell"/>
</dbReference>
<reference evidence="11 12" key="1">
    <citation type="submission" date="2019-04" db="EMBL/GenBank/DDBJ databases">
        <title>Draft genome of the big-headed turtle Platysternon megacephalum.</title>
        <authorList>
            <person name="Gong S."/>
        </authorList>
    </citation>
    <scope>NUCLEOTIDE SEQUENCE [LARGE SCALE GENOMIC DNA]</scope>
    <source>
        <strain evidence="11">DO16091913</strain>
        <tissue evidence="11">Muscle</tissue>
    </source>
</reference>
<dbReference type="InterPro" id="IPR003927">
    <property type="entry name" value="Claudin16"/>
</dbReference>
<dbReference type="Proteomes" id="UP000297703">
    <property type="component" value="Unassembled WGS sequence"/>
</dbReference>
<comment type="subcellular location">
    <subcellularLocation>
        <location evidence="1">Cell junction</location>
        <location evidence="1">Tight junction</location>
    </subcellularLocation>
    <subcellularLocation>
        <location evidence="2">Cell membrane</location>
        <topology evidence="2">Multi-pass membrane protein</topology>
    </subcellularLocation>
</comment>
<accession>A0A4D9EE17</accession>
<evidence type="ECO:0000256" key="10">
    <source>
        <dbReference type="SAM" id="Phobius"/>
    </source>
</evidence>
<evidence type="ECO:0000256" key="8">
    <source>
        <dbReference type="ARBA" id="ARBA00022989"/>
    </source>
</evidence>
<keyword evidence="9 10" id="KW-0472">Membrane</keyword>
<keyword evidence="7" id="KW-0965">Cell junction</keyword>
<proteinExistence type="inferred from homology"/>
<gene>
    <name evidence="11" type="ORF">DR999_PMT12490</name>
</gene>
<evidence type="ECO:0000256" key="4">
    <source>
        <dbReference type="ARBA" id="ARBA00022427"/>
    </source>
</evidence>
<dbReference type="InterPro" id="IPR004031">
    <property type="entry name" value="PMP22/EMP/MP20/Claudin"/>
</dbReference>
<dbReference type="Gene3D" id="1.20.140.150">
    <property type="match status" value="1"/>
</dbReference>
<evidence type="ECO:0000313" key="11">
    <source>
        <dbReference type="EMBL" id="TFK04880.1"/>
    </source>
</evidence>
<dbReference type="EMBL" id="QXTE01000125">
    <property type="protein sequence ID" value="TFK04880.1"/>
    <property type="molecule type" value="Genomic_DNA"/>
</dbReference>
<keyword evidence="12" id="KW-1185">Reference proteome</keyword>
<evidence type="ECO:0000256" key="6">
    <source>
        <dbReference type="ARBA" id="ARBA00022692"/>
    </source>
</evidence>
<dbReference type="GO" id="GO:0005198">
    <property type="term" value="F:structural molecule activity"/>
    <property type="evidence" value="ECO:0007669"/>
    <property type="project" value="InterPro"/>
</dbReference>
<reference evidence="11 12" key="2">
    <citation type="submission" date="2019-04" db="EMBL/GenBank/DDBJ databases">
        <title>The genome sequence of big-headed turtle.</title>
        <authorList>
            <person name="Gong S."/>
        </authorList>
    </citation>
    <scope>NUCLEOTIDE SEQUENCE [LARGE SCALE GENOMIC DNA]</scope>
    <source>
        <strain evidence="11">DO16091913</strain>
        <tissue evidence="11">Muscle</tissue>
    </source>
</reference>
<dbReference type="PANTHER" id="PTHR12002">
    <property type="entry name" value="CLAUDIN"/>
    <property type="match status" value="1"/>
</dbReference>
<evidence type="ECO:0000256" key="9">
    <source>
        <dbReference type="ARBA" id="ARBA00023136"/>
    </source>
</evidence>
<dbReference type="PRINTS" id="PR01447">
    <property type="entry name" value="CLAUDIN16"/>
</dbReference>
<dbReference type="Pfam" id="PF00822">
    <property type="entry name" value="PMP22_Claudin"/>
    <property type="match status" value="1"/>
</dbReference>
<protein>
    <submittedName>
        <fullName evidence="11">Dihydroorotate dehydrogenase (Quinone), mitochondrial</fullName>
    </submittedName>
</protein>
<dbReference type="InterPro" id="IPR006187">
    <property type="entry name" value="Claudin"/>
</dbReference>
<evidence type="ECO:0000313" key="12">
    <source>
        <dbReference type="Proteomes" id="UP000297703"/>
    </source>
</evidence>
<sequence length="335" mass="37375">MRYLLQYVACFFAFFSAGFLIAATWTDCWMVNADDSLEVSTKCRGLWWECVTNVFDGIQTCDEYDSIFAEHPLKLVLTRAMMITADILAGFGFAFLLLGLNCVKFLTDEPTIKLRICLVSGVTLFIAGMCFPGLIGSVWYALGVYVERSSLVLHNVFLGIQYKFGWSCWLGMAGSLGCFLSGAVLTCCMYLFRDVGSGRFYSPNSLRKMYSPAGTTVANTYYPSSQTATAKISEGPGPELSSAPVELLLGGSTNLNASIESESLSAKTASVRREGKLLRRFSQHCRQKRIPQDRIMARKNKISNLRQRQRHGTINSRWQLQMVSEVRCRRAGFGE</sequence>
<dbReference type="GO" id="GO:0005923">
    <property type="term" value="C:bicellular tight junction"/>
    <property type="evidence" value="ECO:0007669"/>
    <property type="project" value="UniProtKB-SubCell"/>
</dbReference>
<keyword evidence="5" id="KW-1003">Cell membrane</keyword>
<dbReference type="STRING" id="55544.A0A4D9EE17"/>
<keyword evidence="4" id="KW-0796">Tight junction</keyword>
<feature type="transmembrane region" description="Helical" evidence="10">
    <location>
        <begin position="115"/>
        <end position="142"/>
    </location>
</feature>
<feature type="transmembrane region" description="Helical" evidence="10">
    <location>
        <begin position="169"/>
        <end position="192"/>
    </location>
</feature>
<organism evidence="11 12">
    <name type="scientific">Platysternon megacephalum</name>
    <name type="common">big-headed turtle</name>
    <dbReference type="NCBI Taxonomy" id="55544"/>
    <lineage>
        <taxon>Eukaryota</taxon>
        <taxon>Metazoa</taxon>
        <taxon>Chordata</taxon>
        <taxon>Craniata</taxon>
        <taxon>Vertebrata</taxon>
        <taxon>Euteleostomi</taxon>
        <taxon>Archelosauria</taxon>
        <taxon>Testudinata</taxon>
        <taxon>Testudines</taxon>
        <taxon>Cryptodira</taxon>
        <taxon>Durocryptodira</taxon>
        <taxon>Testudinoidea</taxon>
        <taxon>Platysternidae</taxon>
        <taxon>Platysternon</taxon>
    </lineage>
</organism>
<comment type="caution">
    <text evidence="11">The sequence shown here is derived from an EMBL/GenBank/DDBJ whole genome shotgun (WGS) entry which is preliminary data.</text>
</comment>
<dbReference type="InterPro" id="IPR017974">
    <property type="entry name" value="Claudin_CS"/>
</dbReference>
<evidence type="ECO:0000256" key="2">
    <source>
        <dbReference type="ARBA" id="ARBA00004651"/>
    </source>
</evidence>
<dbReference type="AlphaFoldDB" id="A0A4D9EE17"/>